<evidence type="ECO:0000313" key="5">
    <source>
        <dbReference type="Proteomes" id="UP000198310"/>
    </source>
</evidence>
<keyword evidence="1" id="KW-0472">Membrane</keyword>
<reference evidence="5" key="1">
    <citation type="submission" date="2017-06" db="EMBL/GenBank/DDBJ databases">
        <authorList>
            <person name="Varghese N."/>
            <person name="Submissions S."/>
        </authorList>
    </citation>
    <scope>NUCLEOTIDE SEQUENCE [LARGE SCALE GENOMIC DNA]</scope>
    <source>
        <strain evidence="5">DSM 28041</strain>
    </source>
</reference>
<dbReference type="EMBL" id="FZNS01000007">
    <property type="protein sequence ID" value="SNR80737.1"/>
    <property type="molecule type" value="Genomic_DNA"/>
</dbReference>
<sequence>MEQKVLDVVRSCFSSEVISLLSIKFKAEEEKVKLALGHTIPLAVNSLLSMGQAERQVDVVGQLAHEAAAAGLPHNGMVLTTTGWGARCSILMETLLDDAYGMITHCLAAATGIRPVEGETILGYTMAVTLGAVGELAAQHQLREFELLTWMLSQKTEILQAVPAYSRRPSAEPIVKKTASAPAPTASVTTYSEGTNTGQNSSPTKLRWQLGGLLVLAIGLGYAIGHDPKSPVSPTQDETTTTTPVSTASLIATSTSPATSTPALASSPGNNKRTIRRNEPDEAVLLPGRYDLATDTYIYHTGRPTLLKLADGRTLKVGENSTENRLYRFLADANMQVDSVNRTKGWINCDRVYFESNQAILTKGSGEQLRNIASILREFPTARVKFGGYTDSTGSSLKNFRLSEDRAKAAMLAVGSVGINMGRIEAKGYGGKYFLTTNATPEGRAINRRVSIRVLKK</sequence>
<gene>
    <name evidence="4" type="ORF">SAMN06269173_10790</name>
</gene>
<evidence type="ECO:0000256" key="2">
    <source>
        <dbReference type="SAM" id="MobiDB-lite"/>
    </source>
</evidence>
<dbReference type="GO" id="GO:0016020">
    <property type="term" value="C:membrane"/>
    <property type="evidence" value="ECO:0007669"/>
    <property type="project" value="UniProtKB-UniRule"/>
</dbReference>
<dbReference type="InterPro" id="IPR050330">
    <property type="entry name" value="Bact_OuterMem_StrucFunc"/>
</dbReference>
<dbReference type="SUPFAM" id="SSF103088">
    <property type="entry name" value="OmpA-like"/>
    <property type="match status" value="1"/>
</dbReference>
<evidence type="ECO:0000313" key="4">
    <source>
        <dbReference type="EMBL" id="SNR80737.1"/>
    </source>
</evidence>
<protein>
    <submittedName>
        <fullName evidence="4">Outer membrane protein OmpA</fullName>
    </submittedName>
</protein>
<proteinExistence type="predicted"/>
<dbReference type="InterPro" id="IPR006665">
    <property type="entry name" value="OmpA-like"/>
</dbReference>
<feature type="compositionally biased region" description="Low complexity" evidence="2">
    <location>
        <begin position="251"/>
        <end position="268"/>
    </location>
</feature>
<name>A0A238ZBK8_9BACT</name>
<evidence type="ECO:0000256" key="1">
    <source>
        <dbReference type="PROSITE-ProRule" id="PRU00473"/>
    </source>
</evidence>
<feature type="region of interest" description="Disordered" evidence="2">
    <location>
        <begin position="251"/>
        <end position="280"/>
    </location>
</feature>
<organism evidence="4 5">
    <name type="scientific">Hymenobacter mucosus</name>
    <dbReference type="NCBI Taxonomy" id="1411120"/>
    <lineage>
        <taxon>Bacteria</taxon>
        <taxon>Pseudomonadati</taxon>
        <taxon>Bacteroidota</taxon>
        <taxon>Cytophagia</taxon>
        <taxon>Cytophagales</taxon>
        <taxon>Hymenobacteraceae</taxon>
        <taxon>Hymenobacter</taxon>
    </lineage>
</organism>
<dbReference type="AlphaFoldDB" id="A0A238ZBK8"/>
<dbReference type="PANTHER" id="PTHR30329:SF21">
    <property type="entry name" value="LIPOPROTEIN YIAD-RELATED"/>
    <property type="match status" value="1"/>
</dbReference>
<dbReference type="PROSITE" id="PS51123">
    <property type="entry name" value="OMPA_2"/>
    <property type="match status" value="1"/>
</dbReference>
<keyword evidence="5" id="KW-1185">Reference proteome</keyword>
<dbReference type="Gene3D" id="3.30.1330.60">
    <property type="entry name" value="OmpA-like domain"/>
    <property type="match status" value="1"/>
</dbReference>
<dbReference type="RefSeq" id="WP_089333456.1">
    <property type="nucleotide sequence ID" value="NZ_FZNS01000007.1"/>
</dbReference>
<dbReference type="Pfam" id="PF00691">
    <property type="entry name" value="OmpA"/>
    <property type="match status" value="1"/>
</dbReference>
<accession>A0A238ZBK8</accession>
<feature type="region of interest" description="Disordered" evidence="2">
    <location>
        <begin position="184"/>
        <end position="203"/>
    </location>
</feature>
<dbReference type="Proteomes" id="UP000198310">
    <property type="component" value="Unassembled WGS sequence"/>
</dbReference>
<dbReference type="InterPro" id="IPR036737">
    <property type="entry name" value="OmpA-like_sf"/>
</dbReference>
<evidence type="ECO:0000259" key="3">
    <source>
        <dbReference type="PROSITE" id="PS51123"/>
    </source>
</evidence>
<feature type="domain" description="OmpA-like" evidence="3">
    <location>
        <begin position="341"/>
        <end position="457"/>
    </location>
</feature>
<dbReference type="PANTHER" id="PTHR30329">
    <property type="entry name" value="STATOR ELEMENT OF FLAGELLAR MOTOR COMPLEX"/>
    <property type="match status" value="1"/>
</dbReference>
<feature type="compositionally biased region" description="Polar residues" evidence="2">
    <location>
        <begin position="191"/>
        <end position="203"/>
    </location>
</feature>
<dbReference type="CDD" id="cd07185">
    <property type="entry name" value="OmpA_C-like"/>
    <property type="match status" value="1"/>
</dbReference>